<sequence>MTHVTVVASAVDLAGRIAGGKVDVLVVYDQDLPASFARSELGTARPPADALGSAIPCLLLTSTQAFASNHAAQAAGFAAVLGATVPARVLYRRVGALLQRVRRLGRERDAAQRAAA</sequence>
<evidence type="ECO:0000313" key="2">
    <source>
        <dbReference type="Proteomes" id="UP000298781"/>
    </source>
</evidence>
<evidence type="ECO:0008006" key="3">
    <source>
        <dbReference type="Google" id="ProtNLM"/>
    </source>
</evidence>
<dbReference type="RefSeq" id="WP_136961947.1">
    <property type="nucleotide sequence ID" value="NZ_CP039690.1"/>
</dbReference>
<keyword evidence="2" id="KW-1185">Reference proteome</keyword>
<accession>A0A4D7AYB4</accession>
<dbReference type="OrthoDB" id="9803401at2"/>
<organism evidence="1 2">
    <name type="scientific">Phreatobacter stygius</name>
    <dbReference type="NCBI Taxonomy" id="1940610"/>
    <lineage>
        <taxon>Bacteria</taxon>
        <taxon>Pseudomonadati</taxon>
        <taxon>Pseudomonadota</taxon>
        <taxon>Alphaproteobacteria</taxon>
        <taxon>Hyphomicrobiales</taxon>
        <taxon>Phreatobacteraceae</taxon>
        <taxon>Phreatobacter</taxon>
    </lineage>
</organism>
<dbReference type="KEGG" id="pstg:E8M01_21090"/>
<dbReference type="EMBL" id="CP039690">
    <property type="protein sequence ID" value="QCI66504.1"/>
    <property type="molecule type" value="Genomic_DNA"/>
</dbReference>
<gene>
    <name evidence="1" type="ORF">E8M01_21090</name>
</gene>
<protein>
    <recommendedName>
        <fullName evidence="3">Response regulatory domain-containing protein</fullName>
    </recommendedName>
</protein>
<dbReference type="AlphaFoldDB" id="A0A4D7AYB4"/>
<dbReference type="Proteomes" id="UP000298781">
    <property type="component" value="Chromosome"/>
</dbReference>
<name>A0A4D7AYB4_9HYPH</name>
<proteinExistence type="predicted"/>
<reference evidence="1 2" key="1">
    <citation type="submission" date="2019-04" db="EMBL/GenBank/DDBJ databases">
        <title>Phreatobacter aquaticus sp. nov.</title>
        <authorList>
            <person name="Choi A."/>
        </authorList>
    </citation>
    <scope>NUCLEOTIDE SEQUENCE [LARGE SCALE GENOMIC DNA]</scope>
    <source>
        <strain evidence="1 2">KCTC 52518</strain>
    </source>
</reference>
<evidence type="ECO:0000313" key="1">
    <source>
        <dbReference type="EMBL" id="QCI66504.1"/>
    </source>
</evidence>